<comment type="caution">
    <text evidence="1">The sequence shown here is derived from an EMBL/GenBank/DDBJ whole genome shotgun (WGS) entry which is preliminary data.</text>
</comment>
<evidence type="ECO:0000313" key="1">
    <source>
        <dbReference type="EMBL" id="MFC4672642.1"/>
    </source>
</evidence>
<evidence type="ECO:0000313" key="2">
    <source>
        <dbReference type="Proteomes" id="UP001596023"/>
    </source>
</evidence>
<gene>
    <name evidence="1" type="ORF">ACFO6W_02935</name>
</gene>
<sequence>MKKQIRNKGLLRGVICAALLFLTVSTASYGQSYSVKTDMLGLITGTLNGEASLALNDRWSLHLPVQYNPWNFTDDFKMKNLTVLPGVRYWQVQTYTTGYFFGLNGIVSRYNFAGLLAGDYRYDGMAYGLGLSAGYSIPMDVNWSMEFELGAGAVWSRRDKYPCERCGKKIEEQTGVWLVPDKVSISVVYYF</sequence>
<protein>
    <submittedName>
        <fullName evidence="1">DUF3575 domain-containing protein</fullName>
    </submittedName>
</protein>
<dbReference type="InterPro" id="IPR021958">
    <property type="entry name" value="DUF3575"/>
</dbReference>
<accession>A0ABV9KR33</accession>
<dbReference type="Pfam" id="PF12099">
    <property type="entry name" value="DUF3575"/>
    <property type="match status" value="1"/>
</dbReference>
<proteinExistence type="predicted"/>
<reference evidence="2" key="1">
    <citation type="journal article" date="2019" name="Int. J. Syst. Evol. Microbiol.">
        <title>The Global Catalogue of Microorganisms (GCM) 10K type strain sequencing project: providing services to taxonomists for standard genome sequencing and annotation.</title>
        <authorList>
            <consortium name="The Broad Institute Genomics Platform"/>
            <consortium name="The Broad Institute Genome Sequencing Center for Infectious Disease"/>
            <person name="Wu L."/>
            <person name="Ma J."/>
        </authorList>
    </citation>
    <scope>NUCLEOTIDE SEQUENCE [LARGE SCALE GENOMIC DNA]</scope>
    <source>
        <strain evidence="2">CCUG 66188</strain>
    </source>
</reference>
<organism evidence="1 2">
    <name type="scientific">Dysgonomonas termitidis</name>
    <dbReference type="NCBI Taxonomy" id="1516126"/>
    <lineage>
        <taxon>Bacteria</taxon>
        <taxon>Pseudomonadati</taxon>
        <taxon>Bacteroidota</taxon>
        <taxon>Bacteroidia</taxon>
        <taxon>Bacteroidales</taxon>
        <taxon>Dysgonomonadaceae</taxon>
        <taxon>Dysgonomonas</taxon>
    </lineage>
</organism>
<keyword evidence="2" id="KW-1185">Reference proteome</keyword>
<dbReference type="EMBL" id="JBHSGN010000019">
    <property type="protein sequence ID" value="MFC4672642.1"/>
    <property type="molecule type" value="Genomic_DNA"/>
</dbReference>
<dbReference type="Proteomes" id="UP001596023">
    <property type="component" value="Unassembled WGS sequence"/>
</dbReference>
<name>A0ABV9KR33_9BACT</name>
<dbReference type="RefSeq" id="WP_379993831.1">
    <property type="nucleotide sequence ID" value="NZ_JBHSGN010000019.1"/>
</dbReference>